<dbReference type="RefSeq" id="WP_283239569.1">
    <property type="nucleotide sequence ID" value="NZ_JASGBP010000007.1"/>
</dbReference>
<comment type="caution">
    <text evidence="4">The sequence shown here is derived from an EMBL/GenBank/DDBJ whole genome shotgun (WGS) entry which is preliminary data.</text>
</comment>
<dbReference type="NCBIfam" id="TIGR04183">
    <property type="entry name" value="Por_Secre_tail"/>
    <property type="match status" value="1"/>
</dbReference>
<keyword evidence="1 2" id="KW-0732">Signal</keyword>
<dbReference type="EMBL" id="JASGBP010000007">
    <property type="protein sequence ID" value="MDI9257892.1"/>
    <property type="molecule type" value="Genomic_DNA"/>
</dbReference>
<feature type="chain" id="PRO_5045369656" evidence="2">
    <location>
        <begin position="22"/>
        <end position="596"/>
    </location>
</feature>
<name>A0ABT6XS20_9FLAO</name>
<organism evidence="4 5">
    <name type="scientific">Flavobacterium sedimenticola</name>
    <dbReference type="NCBI Taxonomy" id="3043286"/>
    <lineage>
        <taxon>Bacteria</taxon>
        <taxon>Pseudomonadati</taxon>
        <taxon>Bacteroidota</taxon>
        <taxon>Flavobacteriia</taxon>
        <taxon>Flavobacteriales</taxon>
        <taxon>Flavobacteriaceae</taxon>
        <taxon>Flavobacterium</taxon>
    </lineage>
</organism>
<feature type="domain" description="Secretion system C-terminal sorting" evidence="3">
    <location>
        <begin position="526"/>
        <end position="592"/>
    </location>
</feature>
<dbReference type="Gene3D" id="2.60.40.10">
    <property type="entry name" value="Immunoglobulins"/>
    <property type="match status" value="1"/>
</dbReference>
<keyword evidence="5" id="KW-1185">Reference proteome</keyword>
<evidence type="ECO:0000256" key="2">
    <source>
        <dbReference type="SAM" id="SignalP"/>
    </source>
</evidence>
<evidence type="ECO:0000313" key="5">
    <source>
        <dbReference type="Proteomes" id="UP001230035"/>
    </source>
</evidence>
<dbReference type="SUPFAM" id="SSF49265">
    <property type="entry name" value="Fibronectin type III"/>
    <property type="match status" value="1"/>
</dbReference>
<dbReference type="InterPro" id="IPR013783">
    <property type="entry name" value="Ig-like_fold"/>
</dbReference>
<dbReference type="Proteomes" id="UP001230035">
    <property type="component" value="Unassembled WGS sequence"/>
</dbReference>
<accession>A0ABT6XS20</accession>
<proteinExistence type="predicted"/>
<dbReference type="InterPro" id="IPR026444">
    <property type="entry name" value="Secre_tail"/>
</dbReference>
<protein>
    <submittedName>
        <fullName evidence="4">T9SS type A sorting domain-containing protein</fullName>
    </submittedName>
</protein>
<evidence type="ECO:0000259" key="3">
    <source>
        <dbReference type="Pfam" id="PF18962"/>
    </source>
</evidence>
<evidence type="ECO:0000313" key="4">
    <source>
        <dbReference type="EMBL" id="MDI9257892.1"/>
    </source>
</evidence>
<reference evidence="4 5" key="1">
    <citation type="submission" date="2023-05" db="EMBL/GenBank/DDBJ databases">
        <title>Flavobacterium sedimenti sp. nov., isolated from the sediment.</title>
        <authorList>
            <person name="Wu N."/>
        </authorList>
    </citation>
    <scope>NUCLEOTIDE SEQUENCE [LARGE SCALE GENOMIC DNA]</scope>
    <source>
        <strain evidence="4 5">YZ-48</strain>
    </source>
</reference>
<dbReference type="Pfam" id="PF18962">
    <property type="entry name" value="Por_Secre_tail"/>
    <property type="match status" value="1"/>
</dbReference>
<dbReference type="InterPro" id="IPR036116">
    <property type="entry name" value="FN3_sf"/>
</dbReference>
<evidence type="ECO:0000256" key="1">
    <source>
        <dbReference type="ARBA" id="ARBA00022729"/>
    </source>
</evidence>
<feature type="signal peptide" evidence="2">
    <location>
        <begin position="1"/>
        <end position="21"/>
    </location>
</feature>
<sequence>MKNLKLLAILLLACWHGYSQKIIQAEFFWNTDPGEGQGIALVAADGNFNSALETVINSNAALPPTGSNVLGVRIKGENGNWSPVFRKVIRVVNGISSNNLVKITQAEYFWDNDPGEGQGISLLAFDGNFNQAIETVFNSTANLPAVGNHVLGLRVKANDGNWGPVYRKFFRLSQNNNTNLSLKITQAEYFWDNDPGVGQGTALLAFDGNFNQAMETVFTNNANLPSVGNHVLGLRVKANDGNWSPVYRKVFRLSQNNNTNLSLKITQAEYFWDNDPGIGQGTALLAFDGNFNQAIETIFTSSASLPAIGNHVLGLRVKADDGNWGTVFRKVFRLSENNNTNNLVKLTQAEYFWNTDPGQGNGLAMVAFDGNFSDAMETILSTNASLPSSGVNLLNVRAKASDGNWGPVYSKVVGVNITYDTSVILISPANGTINQPTTGNFVWNGITGVANYEYQCATDSNFNNIVLSGIVNNTTVPFSGLSVNTTYYWRVRVNMSGNVSLWSAVWNFTTDSNLTNNEVALNSTFLYPVPTKEFLILKSSFDTAFHYEILAIDGKSIQTGTIFSDDQINVSRLPSGAYLMKLDNNSTVTTLRFIKE</sequence>
<gene>
    <name evidence="4" type="ORF">QHT84_10755</name>
</gene>